<evidence type="ECO:0000256" key="8">
    <source>
        <dbReference type="ARBA" id="ARBA00022989"/>
    </source>
</evidence>
<comment type="similarity">
    <text evidence="3 12">Belongs to the glycosyltransferase 10 family.</text>
</comment>
<feature type="non-terminal residue" evidence="15">
    <location>
        <position position="254"/>
    </location>
</feature>
<organism evidence="15 16">
    <name type="scientific">Stegodyphus mimosarum</name>
    <name type="common">African social velvet spider</name>
    <dbReference type="NCBI Taxonomy" id="407821"/>
    <lineage>
        <taxon>Eukaryota</taxon>
        <taxon>Metazoa</taxon>
        <taxon>Ecdysozoa</taxon>
        <taxon>Arthropoda</taxon>
        <taxon>Chelicerata</taxon>
        <taxon>Arachnida</taxon>
        <taxon>Araneae</taxon>
        <taxon>Araneomorphae</taxon>
        <taxon>Entelegynae</taxon>
        <taxon>Eresoidea</taxon>
        <taxon>Eresidae</taxon>
        <taxon>Stegodyphus</taxon>
    </lineage>
</organism>
<keyword evidence="9 12" id="KW-0333">Golgi apparatus</keyword>
<dbReference type="OMA" id="DYPYFKE"/>
<keyword evidence="6 12" id="KW-0812">Transmembrane</keyword>
<dbReference type="GO" id="GO:0008417">
    <property type="term" value="F:fucosyltransferase activity"/>
    <property type="evidence" value="ECO:0007669"/>
    <property type="project" value="InterPro"/>
</dbReference>
<evidence type="ECO:0000256" key="12">
    <source>
        <dbReference type="RuleBase" id="RU003832"/>
    </source>
</evidence>
<dbReference type="Pfam" id="PF17039">
    <property type="entry name" value="Glyco_tran_10_N"/>
    <property type="match status" value="1"/>
</dbReference>
<dbReference type="InterPro" id="IPR001503">
    <property type="entry name" value="Glyco_trans_10"/>
</dbReference>
<keyword evidence="8" id="KW-1133">Transmembrane helix</keyword>
<dbReference type="InterPro" id="IPR031481">
    <property type="entry name" value="Glyco_tran_10_N"/>
</dbReference>
<dbReference type="STRING" id="407821.A0A087TI24"/>
<dbReference type="OrthoDB" id="427096at2759"/>
<dbReference type="InterPro" id="IPR038577">
    <property type="entry name" value="GT10-like_C_sf"/>
</dbReference>
<feature type="domain" description="Fucosyltransferase N-terminal" evidence="14">
    <location>
        <begin position="2"/>
        <end position="52"/>
    </location>
</feature>
<dbReference type="PANTHER" id="PTHR48438:SF1">
    <property type="entry name" value="ALPHA-(1,3)-FUCOSYLTRANSFERASE C-RELATED"/>
    <property type="match status" value="1"/>
</dbReference>
<dbReference type="FunFam" id="3.40.50.11660:FF:000006">
    <property type="entry name" value="Alpha-(1,3)-fucosyltransferase C"/>
    <property type="match status" value="1"/>
</dbReference>
<dbReference type="EC" id="2.4.1.-" evidence="12"/>
<dbReference type="AlphaFoldDB" id="A0A087TI24"/>
<evidence type="ECO:0000256" key="4">
    <source>
        <dbReference type="ARBA" id="ARBA00022676"/>
    </source>
</evidence>
<keyword evidence="10" id="KW-0472">Membrane</keyword>
<keyword evidence="7" id="KW-0735">Signal-anchor</keyword>
<keyword evidence="4 12" id="KW-0328">Glycosyltransferase</keyword>
<keyword evidence="5 12" id="KW-0808">Transferase</keyword>
<evidence type="ECO:0000313" key="15">
    <source>
        <dbReference type="EMBL" id="KFM64763.1"/>
    </source>
</evidence>
<evidence type="ECO:0000256" key="10">
    <source>
        <dbReference type="ARBA" id="ARBA00023136"/>
    </source>
</evidence>
<evidence type="ECO:0000256" key="5">
    <source>
        <dbReference type="ARBA" id="ARBA00022679"/>
    </source>
</evidence>
<name>A0A087TI24_STEMI</name>
<evidence type="ECO:0000313" key="16">
    <source>
        <dbReference type="Proteomes" id="UP000054359"/>
    </source>
</evidence>
<dbReference type="Gene3D" id="3.40.50.11660">
    <property type="entry name" value="Glycosyl transferase family 10, C-terminal domain"/>
    <property type="match status" value="1"/>
</dbReference>
<dbReference type="EMBL" id="KK115314">
    <property type="protein sequence ID" value="KFM64763.1"/>
    <property type="molecule type" value="Genomic_DNA"/>
</dbReference>
<evidence type="ECO:0000256" key="1">
    <source>
        <dbReference type="ARBA" id="ARBA00004447"/>
    </source>
</evidence>
<evidence type="ECO:0000256" key="7">
    <source>
        <dbReference type="ARBA" id="ARBA00022968"/>
    </source>
</evidence>
<evidence type="ECO:0000256" key="9">
    <source>
        <dbReference type="ARBA" id="ARBA00023034"/>
    </source>
</evidence>
<gene>
    <name evidence="15" type="ORF">X975_20128</name>
</gene>
<accession>A0A087TI24</accession>
<dbReference type="SUPFAM" id="SSF53756">
    <property type="entry name" value="UDP-Glycosyltransferase/glycogen phosphorylase"/>
    <property type="match status" value="1"/>
</dbReference>
<evidence type="ECO:0000256" key="2">
    <source>
        <dbReference type="ARBA" id="ARBA00004922"/>
    </source>
</evidence>
<evidence type="ECO:0000259" key="13">
    <source>
        <dbReference type="Pfam" id="PF00852"/>
    </source>
</evidence>
<evidence type="ECO:0000256" key="6">
    <source>
        <dbReference type="ARBA" id="ARBA00022692"/>
    </source>
</evidence>
<dbReference type="UniPathway" id="UPA00378"/>
<evidence type="ECO:0000256" key="3">
    <source>
        <dbReference type="ARBA" id="ARBA00008919"/>
    </source>
</evidence>
<comment type="pathway">
    <text evidence="2">Protein modification; protein glycosylation.</text>
</comment>
<evidence type="ECO:0000259" key="14">
    <source>
        <dbReference type="Pfam" id="PF17039"/>
    </source>
</evidence>
<dbReference type="GO" id="GO:0032580">
    <property type="term" value="C:Golgi cisterna membrane"/>
    <property type="evidence" value="ECO:0007669"/>
    <property type="project" value="UniProtKB-SubCell"/>
</dbReference>
<proteinExistence type="inferred from homology"/>
<evidence type="ECO:0000256" key="11">
    <source>
        <dbReference type="ARBA" id="ARBA00023180"/>
    </source>
</evidence>
<protein>
    <recommendedName>
        <fullName evidence="12">Fucosyltransferase</fullName>
        <ecNumber evidence="12">2.4.1.-</ecNumber>
    </recommendedName>
</protein>
<reference evidence="15 16" key="1">
    <citation type="submission" date="2013-11" db="EMBL/GenBank/DDBJ databases">
        <title>Genome sequencing of Stegodyphus mimosarum.</title>
        <authorList>
            <person name="Bechsgaard J."/>
        </authorList>
    </citation>
    <scope>NUCLEOTIDE SEQUENCE [LARGE SCALE GENOMIC DNA]</scope>
</reference>
<keyword evidence="16" id="KW-1185">Reference proteome</keyword>
<keyword evidence="11" id="KW-0325">Glycoprotein</keyword>
<dbReference type="InterPro" id="IPR055270">
    <property type="entry name" value="Glyco_tran_10_C"/>
</dbReference>
<sequence>MDLQDIPAYRMPKQIWILVHHESPPHTPDILKNLDGVFNWTATYRFDSEILLTPLVKKRSHPITDMTNYARNKKRMVVWLVSNCKTPSRREEYVAELQKYIPVHIYGSCGQYSCLPKMSDECYQKLGKVYRYYLSFENSICKDYVTEKLYHVLNTNMVPVVLGGANYSVVAPPHSYINALFFKTPRDLAQYLLEIAKDDKKYNQFFTWKQTHELSSEHYACKICRMLNEAKMKSSTYIDISKWWFQEANCKSWS</sequence>
<dbReference type="Proteomes" id="UP000054359">
    <property type="component" value="Unassembled WGS sequence"/>
</dbReference>
<feature type="domain" description="Fucosyltransferase C-terminal" evidence="13">
    <location>
        <begin position="71"/>
        <end position="243"/>
    </location>
</feature>
<comment type="subcellular location">
    <subcellularLocation>
        <location evidence="1 12">Golgi apparatus</location>
        <location evidence="1 12">Golgi stack membrane</location>
        <topology evidence="1 12">Single-pass type II membrane protein</topology>
    </subcellularLocation>
</comment>
<dbReference type="PANTHER" id="PTHR48438">
    <property type="entry name" value="ALPHA-(1,3)-FUCOSYLTRANSFERASE C-RELATED"/>
    <property type="match status" value="1"/>
</dbReference>
<dbReference type="Pfam" id="PF00852">
    <property type="entry name" value="Glyco_transf_10"/>
    <property type="match status" value="1"/>
</dbReference>